<proteinExistence type="predicted"/>
<dbReference type="GO" id="GO:0032259">
    <property type="term" value="P:methylation"/>
    <property type="evidence" value="ECO:0007669"/>
    <property type="project" value="UniProtKB-KW"/>
</dbReference>
<sequence length="245" mass="27554">MRADEIDKMHRLEENHWWFQGKKLLVTSFLERAGVQAGNYLDIGCGTGMFLNEFARVGTGFGIDVSEQALHYCRDKVRANLVKASGDKLPFRDGAFTFVSLLDIVEHAQDDLGVLREAFRVCRPGGTVIVTVPAFSFLWGTHDTAHHHVRRYTRSGLAGLGADAGFVLERISYTNFFIFLPVLVRRLSSRGKPASTESDLRETPAWLSRLLMTLYKIESLYLKTARLPWGVSLLMVLKKPADSFS</sequence>
<dbReference type="Pfam" id="PF08241">
    <property type="entry name" value="Methyltransf_11"/>
    <property type="match status" value="1"/>
</dbReference>
<dbReference type="InterPro" id="IPR013216">
    <property type="entry name" value="Methyltransf_11"/>
</dbReference>
<keyword evidence="3" id="KW-1185">Reference proteome</keyword>
<dbReference type="CDD" id="cd02440">
    <property type="entry name" value="AdoMet_MTases"/>
    <property type="match status" value="1"/>
</dbReference>
<dbReference type="Gene3D" id="3.40.50.150">
    <property type="entry name" value="Vaccinia Virus protein VP39"/>
    <property type="match status" value="1"/>
</dbReference>
<dbReference type="PANTHER" id="PTHR42912">
    <property type="entry name" value="METHYLTRANSFERASE"/>
    <property type="match status" value="1"/>
</dbReference>
<evidence type="ECO:0000259" key="1">
    <source>
        <dbReference type="Pfam" id="PF08241"/>
    </source>
</evidence>
<dbReference type="GO" id="GO:0008168">
    <property type="term" value="F:methyltransferase activity"/>
    <property type="evidence" value="ECO:0007669"/>
    <property type="project" value="UniProtKB-KW"/>
</dbReference>
<accession>A0ABS5SC58</accession>
<protein>
    <submittedName>
        <fullName evidence="2">Methyltransferase domain-containing protein</fullName>
    </submittedName>
</protein>
<evidence type="ECO:0000313" key="3">
    <source>
        <dbReference type="Proteomes" id="UP000756860"/>
    </source>
</evidence>
<dbReference type="SUPFAM" id="SSF53335">
    <property type="entry name" value="S-adenosyl-L-methionine-dependent methyltransferases"/>
    <property type="match status" value="1"/>
</dbReference>
<dbReference type="InterPro" id="IPR050508">
    <property type="entry name" value="Methyltransf_Superfamily"/>
</dbReference>
<feature type="domain" description="Methyltransferase type 11" evidence="1">
    <location>
        <begin position="41"/>
        <end position="130"/>
    </location>
</feature>
<evidence type="ECO:0000313" key="2">
    <source>
        <dbReference type="EMBL" id="MBT0652953.1"/>
    </source>
</evidence>
<keyword evidence="2" id="KW-0808">Transferase</keyword>
<gene>
    <name evidence="2" type="ORF">KI810_07790</name>
</gene>
<name>A0ABS5SC58_9BACT</name>
<reference evidence="2 3" key="1">
    <citation type="submission" date="2021-05" db="EMBL/GenBank/DDBJ databases">
        <title>The draft genome of Geobacter luticola JCM 17780.</title>
        <authorList>
            <person name="Xu Z."/>
            <person name="Masuda Y."/>
            <person name="Itoh H."/>
            <person name="Senoo K."/>
        </authorList>
    </citation>
    <scope>NUCLEOTIDE SEQUENCE [LARGE SCALE GENOMIC DNA]</scope>
    <source>
        <strain evidence="2 3">JCM 17780</strain>
    </source>
</reference>
<keyword evidence="2" id="KW-0489">Methyltransferase</keyword>
<dbReference type="InterPro" id="IPR029063">
    <property type="entry name" value="SAM-dependent_MTases_sf"/>
</dbReference>
<comment type="caution">
    <text evidence="2">The sequence shown here is derived from an EMBL/GenBank/DDBJ whole genome shotgun (WGS) entry which is preliminary data.</text>
</comment>
<dbReference type="Proteomes" id="UP000756860">
    <property type="component" value="Unassembled WGS sequence"/>
</dbReference>
<dbReference type="RefSeq" id="WP_214174942.1">
    <property type="nucleotide sequence ID" value="NZ_JAHCVK010000002.1"/>
</dbReference>
<dbReference type="PANTHER" id="PTHR42912:SF93">
    <property type="entry name" value="N6-ADENOSINE-METHYLTRANSFERASE TMT1A"/>
    <property type="match status" value="1"/>
</dbReference>
<organism evidence="2 3">
    <name type="scientific">Geomobilimonas luticola</name>
    <dbReference type="NCBI Taxonomy" id="1114878"/>
    <lineage>
        <taxon>Bacteria</taxon>
        <taxon>Pseudomonadati</taxon>
        <taxon>Thermodesulfobacteriota</taxon>
        <taxon>Desulfuromonadia</taxon>
        <taxon>Geobacterales</taxon>
        <taxon>Geobacteraceae</taxon>
        <taxon>Geomobilimonas</taxon>
    </lineage>
</organism>
<dbReference type="EMBL" id="JAHCVK010000002">
    <property type="protein sequence ID" value="MBT0652953.1"/>
    <property type="molecule type" value="Genomic_DNA"/>
</dbReference>